<sequence>MEPEHKYISTEHIQSMLDENSAMIVEIIQLNNAVKHERGAQLAEVQDKLDKKRKKLNRNLMTLAKWADESTEPPVKSAPRPQHRPQPQPQQQHPQLHAQQPAQQPAQLQTHSQQGHVASPLGGTAPQQVVAPVAAIVHPNEPSDYTQDAASQPVAVSTAVDAAPHDDHLIKDDSMGGDPVETEVTADDNVKDEAVKYEQVKPDESMGIDETNDDEPAEDDPKDEPVDESNDVAVDESNDVAVDDTAPTTEDKQDELMEDEAPADAVTTLDEVSMDEPAVEETVPLVAEDSPASSLDVDDASEEDAPMAAVDVAEAVMQDNVPADEDAVAAPTETEASDVQVDEKAEDASSDDAPAVVASTDGPIETLPVAASPEQPSPEESSEQDDKAADTSTADAQDAAATP</sequence>
<dbReference type="SUPFAM" id="SSF81995">
    <property type="entry name" value="beta-sandwich domain of Sec23/24"/>
    <property type="match status" value="1"/>
</dbReference>
<feature type="region of interest" description="Disordered" evidence="2">
    <location>
        <begin position="62"/>
        <end position="124"/>
    </location>
</feature>
<feature type="compositionally biased region" description="Low complexity" evidence="2">
    <location>
        <begin position="390"/>
        <end position="403"/>
    </location>
</feature>
<evidence type="ECO:0000256" key="1">
    <source>
        <dbReference type="ARBA" id="ARBA00007945"/>
    </source>
</evidence>
<evidence type="ECO:0000313" key="6">
    <source>
        <dbReference type="Proteomes" id="UP000332933"/>
    </source>
</evidence>
<feature type="region of interest" description="Disordered" evidence="2">
    <location>
        <begin position="162"/>
        <end position="403"/>
    </location>
</feature>
<feature type="domain" description="SS18 N-terminal" evidence="3">
    <location>
        <begin position="8"/>
        <end position="72"/>
    </location>
</feature>
<proteinExistence type="inferred from homology"/>
<dbReference type="OrthoDB" id="79899at2759"/>
<feature type="compositionally biased region" description="Acidic residues" evidence="2">
    <location>
        <begin position="206"/>
        <end position="242"/>
    </location>
</feature>
<evidence type="ECO:0000313" key="4">
    <source>
        <dbReference type="EMBL" id="KAF0705771.1"/>
    </source>
</evidence>
<reference evidence="4" key="2">
    <citation type="submission" date="2019-06" db="EMBL/GenBank/DDBJ databases">
        <title>Genomics analysis of Aphanomyces spp. identifies a new class of oomycete effector associated with host adaptation.</title>
        <authorList>
            <person name="Gaulin E."/>
        </authorList>
    </citation>
    <scope>NUCLEOTIDE SEQUENCE</scope>
    <source>
        <strain evidence="4">CBS 578.67</strain>
    </source>
</reference>
<keyword evidence="6" id="KW-1185">Reference proteome</keyword>
<feature type="compositionally biased region" description="Basic and acidic residues" evidence="2">
    <location>
        <begin position="163"/>
        <end position="174"/>
    </location>
</feature>
<feature type="compositionally biased region" description="Low complexity" evidence="2">
    <location>
        <begin position="89"/>
        <end position="109"/>
    </location>
</feature>
<evidence type="ECO:0000313" key="5">
    <source>
        <dbReference type="EMBL" id="VFT83880.1"/>
    </source>
</evidence>
<gene>
    <name evidence="5" type="primary">Aste57867_6928</name>
    <name evidence="4" type="ORF">As57867_006906</name>
    <name evidence="5" type="ORF">ASTE57867_6928</name>
</gene>
<feature type="compositionally biased region" description="Basic and acidic residues" evidence="2">
    <location>
        <begin position="188"/>
        <end position="204"/>
    </location>
</feature>
<dbReference type="InterPro" id="IPR007726">
    <property type="entry name" value="SS18_N"/>
</dbReference>
<evidence type="ECO:0000259" key="3">
    <source>
        <dbReference type="Pfam" id="PF05030"/>
    </source>
</evidence>
<feature type="compositionally biased region" description="Acidic residues" evidence="2">
    <location>
        <begin position="296"/>
        <end position="305"/>
    </location>
</feature>
<comment type="similarity">
    <text evidence="1">Belongs to the SS18 family.</text>
</comment>
<evidence type="ECO:0000256" key="2">
    <source>
        <dbReference type="SAM" id="MobiDB-lite"/>
    </source>
</evidence>
<dbReference type="Proteomes" id="UP000332933">
    <property type="component" value="Unassembled WGS sequence"/>
</dbReference>
<organism evidence="5 6">
    <name type="scientific">Aphanomyces stellatus</name>
    <dbReference type="NCBI Taxonomy" id="120398"/>
    <lineage>
        <taxon>Eukaryota</taxon>
        <taxon>Sar</taxon>
        <taxon>Stramenopiles</taxon>
        <taxon>Oomycota</taxon>
        <taxon>Saprolegniomycetes</taxon>
        <taxon>Saprolegniales</taxon>
        <taxon>Verrucalvaceae</taxon>
        <taxon>Aphanomyces</taxon>
    </lineage>
</organism>
<dbReference type="AlphaFoldDB" id="A0A485KF84"/>
<reference evidence="5 6" key="1">
    <citation type="submission" date="2019-03" db="EMBL/GenBank/DDBJ databases">
        <authorList>
            <person name="Gaulin E."/>
            <person name="Dumas B."/>
        </authorList>
    </citation>
    <scope>NUCLEOTIDE SEQUENCE [LARGE SCALE GENOMIC DNA]</scope>
    <source>
        <strain evidence="5">CBS 568.67</strain>
    </source>
</reference>
<accession>A0A485KF84</accession>
<dbReference type="Pfam" id="PF05030">
    <property type="entry name" value="SSXT"/>
    <property type="match status" value="1"/>
</dbReference>
<protein>
    <submittedName>
        <fullName evidence="5">Aste57867_6928 protein</fullName>
    </submittedName>
</protein>
<dbReference type="EMBL" id="VJMH01003490">
    <property type="protein sequence ID" value="KAF0705771.1"/>
    <property type="molecule type" value="Genomic_DNA"/>
</dbReference>
<feature type="compositionally biased region" description="Low complexity" evidence="2">
    <location>
        <begin position="351"/>
        <end position="361"/>
    </location>
</feature>
<name>A0A485KF84_9STRA</name>
<dbReference type="EMBL" id="CAADRA010003502">
    <property type="protein sequence ID" value="VFT83880.1"/>
    <property type="molecule type" value="Genomic_DNA"/>
</dbReference>